<reference evidence="2" key="2">
    <citation type="submission" date="2015-01" db="EMBL/GenBank/DDBJ databases">
        <title>Evolutionary Origins and Diversification of the Mycorrhizal Mutualists.</title>
        <authorList>
            <consortium name="DOE Joint Genome Institute"/>
            <consortium name="Mycorrhizal Genomics Consortium"/>
            <person name="Kohler A."/>
            <person name="Kuo A."/>
            <person name="Nagy L.G."/>
            <person name="Floudas D."/>
            <person name="Copeland A."/>
            <person name="Barry K.W."/>
            <person name="Cichocki N."/>
            <person name="Veneault-Fourrey C."/>
            <person name="LaButti K."/>
            <person name="Lindquist E.A."/>
            <person name="Lipzen A."/>
            <person name="Lundell T."/>
            <person name="Morin E."/>
            <person name="Murat C."/>
            <person name="Riley R."/>
            <person name="Ohm R."/>
            <person name="Sun H."/>
            <person name="Tunlid A."/>
            <person name="Henrissat B."/>
            <person name="Grigoriev I.V."/>
            <person name="Hibbett D.S."/>
            <person name="Martin F."/>
        </authorList>
    </citation>
    <scope>NUCLEOTIDE SEQUENCE [LARGE SCALE GENOMIC DNA]</scope>
    <source>
        <strain evidence="2">F 1598</strain>
    </source>
</reference>
<gene>
    <name evidence="1" type="ORF">PILCRDRAFT_820568</name>
</gene>
<dbReference type="HOGENOM" id="CLU_2655361_0_0_1"/>
<sequence length="76" mass="8530">MYVQSVISKARISREVALAGGIFDGHSNTICPQPRCLSFDVQLRRNFQSFQMKVKLLLTHSFTGVAHYDRTGALCI</sequence>
<accession>A0A0C3FTN3</accession>
<dbReference type="InParanoid" id="A0A0C3FTN3"/>
<proteinExistence type="predicted"/>
<dbReference type="Proteomes" id="UP000054166">
    <property type="component" value="Unassembled WGS sequence"/>
</dbReference>
<protein>
    <submittedName>
        <fullName evidence="1">Uncharacterized protein</fullName>
    </submittedName>
</protein>
<evidence type="ECO:0000313" key="2">
    <source>
        <dbReference type="Proteomes" id="UP000054166"/>
    </source>
</evidence>
<evidence type="ECO:0000313" key="1">
    <source>
        <dbReference type="EMBL" id="KIM82196.1"/>
    </source>
</evidence>
<dbReference type="AlphaFoldDB" id="A0A0C3FTN3"/>
<reference evidence="1 2" key="1">
    <citation type="submission" date="2014-04" db="EMBL/GenBank/DDBJ databases">
        <authorList>
            <consortium name="DOE Joint Genome Institute"/>
            <person name="Kuo A."/>
            <person name="Tarkka M."/>
            <person name="Buscot F."/>
            <person name="Kohler A."/>
            <person name="Nagy L.G."/>
            <person name="Floudas D."/>
            <person name="Copeland A."/>
            <person name="Barry K.W."/>
            <person name="Cichocki N."/>
            <person name="Veneault-Fourrey C."/>
            <person name="LaButti K."/>
            <person name="Lindquist E.A."/>
            <person name="Lipzen A."/>
            <person name="Lundell T."/>
            <person name="Morin E."/>
            <person name="Murat C."/>
            <person name="Sun H."/>
            <person name="Tunlid A."/>
            <person name="Henrissat B."/>
            <person name="Grigoriev I.V."/>
            <person name="Hibbett D.S."/>
            <person name="Martin F."/>
            <person name="Nordberg H.P."/>
            <person name="Cantor M.N."/>
            <person name="Hua S.X."/>
        </authorList>
    </citation>
    <scope>NUCLEOTIDE SEQUENCE [LARGE SCALE GENOMIC DNA]</scope>
    <source>
        <strain evidence="1 2">F 1598</strain>
    </source>
</reference>
<dbReference type="EMBL" id="KN832995">
    <property type="protein sequence ID" value="KIM82196.1"/>
    <property type="molecule type" value="Genomic_DNA"/>
</dbReference>
<organism evidence="1 2">
    <name type="scientific">Piloderma croceum (strain F 1598)</name>
    <dbReference type="NCBI Taxonomy" id="765440"/>
    <lineage>
        <taxon>Eukaryota</taxon>
        <taxon>Fungi</taxon>
        <taxon>Dikarya</taxon>
        <taxon>Basidiomycota</taxon>
        <taxon>Agaricomycotina</taxon>
        <taxon>Agaricomycetes</taxon>
        <taxon>Agaricomycetidae</taxon>
        <taxon>Atheliales</taxon>
        <taxon>Atheliaceae</taxon>
        <taxon>Piloderma</taxon>
    </lineage>
</organism>
<name>A0A0C3FTN3_PILCF</name>
<keyword evidence="2" id="KW-1185">Reference proteome</keyword>